<dbReference type="RefSeq" id="WP_058380691.1">
    <property type="nucleotide sequence ID" value="NZ_CP013659.2"/>
</dbReference>
<dbReference type="STRING" id="200991.AUC31_01370"/>
<dbReference type="OrthoDB" id="2427847at2"/>
<protein>
    <submittedName>
        <fullName evidence="2">Uncharacterized protein</fullName>
    </submittedName>
</protein>
<proteinExistence type="predicted"/>
<evidence type="ECO:0000313" key="2">
    <source>
        <dbReference type="EMBL" id="ALS73983.1"/>
    </source>
</evidence>
<keyword evidence="1" id="KW-0472">Membrane</keyword>
<feature type="transmembrane region" description="Helical" evidence="1">
    <location>
        <begin position="130"/>
        <end position="149"/>
    </location>
</feature>
<gene>
    <name evidence="2" type="ORF">AUC31_01370</name>
</gene>
<dbReference type="Proteomes" id="UP000067683">
    <property type="component" value="Chromosome"/>
</dbReference>
<keyword evidence="1" id="KW-1133">Transmembrane helix</keyword>
<evidence type="ECO:0000313" key="3">
    <source>
        <dbReference type="Proteomes" id="UP000067683"/>
    </source>
</evidence>
<dbReference type="KEGG" id="prt:AUC31_01370"/>
<reference evidence="2" key="1">
    <citation type="submission" date="2016-01" db="EMBL/GenBank/DDBJ databases">
        <title>Complete genome of Planococcus rifietoensis type strain M8.</title>
        <authorList>
            <person name="See-Too W.S."/>
        </authorList>
    </citation>
    <scope>NUCLEOTIDE SEQUENCE [LARGE SCALE GENOMIC DNA]</scope>
    <source>
        <strain evidence="2">M8</strain>
    </source>
</reference>
<accession>A0A0U2XAZ4</accession>
<feature type="transmembrane region" description="Helical" evidence="1">
    <location>
        <begin position="180"/>
        <end position="199"/>
    </location>
</feature>
<evidence type="ECO:0000256" key="1">
    <source>
        <dbReference type="SAM" id="Phobius"/>
    </source>
</evidence>
<sequence>MSYVPILHLTVPAVWISVLLAAAAVSLLMRAAIGHKPGEWYWNALALYILTWKLSYIVFNLQHFLDMPLSILYFNGGLYGHLLAIALLIGYLALAQRNHAAVAEQAATAWLLFFLAYQSILHYFEAEFVQAALQTALFAAAIVAIRMLGKRPDVPNGLLLAAFFTVELLILSVFGPLLTWQNATLIVVAAFTIALYIRFEQKGPSI</sequence>
<feature type="transmembrane region" description="Helical" evidence="1">
    <location>
        <begin position="106"/>
        <end position="124"/>
    </location>
</feature>
<feature type="transmembrane region" description="Helical" evidence="1">
    <location>
        <begin position="6"/>
        <end position="28"/>
    </location>
</feature>
<dbReference type="AlphaFoldDB" id="A0A0U2XAZ4"/>
<feature type="transmembrane region" description="Helical" evidence="1">
    <location>
        <begin position="156"/>
        <end position="174"/>
    </location>
</feature>
<organism evidence="2 3">
    <name type="scientific">Planococcus rifietoensis</name>
    <dbReference type="NCBI Taxonomy" id="200991"/>
    <lineage>
        <taxon>Bacteria</taxon>
        <taxon>Bacillati</taxon>
        <taxon>Bacillota</taxon>
        <taxon>Bacilli</taxon>
        <taxon>Bacillales</taxon>
        <taxon>Caryophanaceae</taxon>
        <taxon>Planococcus</taxon>
    </lineage>
</organism>
<feature type="transmembrane region" description="Helical" evidence="1">
    <location>
        <begin position="71"/>
        <end position="94"/>
    </location>
</feature>
<dbReference type="EMBL" id="CP013659">
    <property type="protein sequence ID" value="ALS73983.1"/>
    <property type="molecule type" value="Genomic_DNA"/>
</dbReference>
<keyword evidence="3" id="KW-1185">Reference proteome</keyword>
<name>A0A0U2XAZ4_9BACL</name>
<feature type="transmembrane region" description="Helical" evidence="1">
    <location>
        <begin position="40"/>
        <end position="59"/>
    </location>
</feature>
<keyword evidence="1" id="KW-0812">Transmembrane</keyword>